<evidence type="ECO:0000313" key="2">
    <source>
        <dbReference type="Proteomes" id="UP000295684"/>
    </source>
</evidence>
<reference evidence="1 2" key="1">
    <citation type="submission" date="2019-03" db="EMBL/GenBank/DDBJ databases">
        <title>Genomic Encyclopedia of Type Strains, Phase IV (KMG-IV): sequencing the most valuable type-strain genomes for metagenomic binning, comparative biology and taxonomic classification.</title>
        <authorList>
            <person name="Goeker M."/>
        </authorList>
    </citation>
    <scope>NUCLEOTIDE SEQUENCE [LARGE SCALE GENOMIC DNA]</scope>
    <source>
        <strain evidence="1 2">DSM 103236</strain>
    </source>
</reference>
<dbReference type="AlphaFoldDB" id="A0A4R2H9N4"/>
<proteinExistence type="predicted"/>
<name>A0A4R2H9N4_9SPHI</name>
<accession>A0A4R2H9N4</accession>
<dbReference type="Proteomes" id="UP000295684">
    <property type="component" value="Unassembled WGS sequence"/>
</dbReference>
<protein>
    <submittedName>
        <fullName evidence="1">Uncharacterized protein</fullName>
    </submittedName>
</protein>
<comment type="caution">
    <text evidence="1">The sequence shown here is derived from an EMBL/GenBank/DDBJ whole genome shotgun (WGS) entry which is preliminary data.</text>
</comment>
<organism evidence="1 2">
    <name type="scientific">Pedobacter psychrotolerans</name>
    <dbReference type="NCBI Taxonomy" id="1843235"/>
    <lineage>
        <taxon>Bacteria</taxon>
        <taxon>Pseudomonadati</taxon>
        <taxon>Bacteroidota</taxon>
        <taxon>Sphingobacteriia</taxon>
        <taxon>Sphingobacteriales</taxon>
        <taxon>Sphingobacteriaceae</taxon>
        <taxon>Pedobacter</taxon>
    </lineage>
</organism>
<sequence length="52" mass="5631">MAFVILFGSKVINFGNDVALLHFCMLIKKDGGIRPNEVLATCANKVLHSNLG</sequence>
<gene>
    <name evidence="1" type="ORF">EV200_105270</name>
</gene>
<evidence type="ECO:0000313" key="1">
    <source>
        <dbReference type="EMBL" id="TCO23800.1"/>
    </source>
</evidence>
<dbReference type="EMBL" id="SLWO01000005">
    <property type="protein sequence ID" value="TCO23800.1"/>
    <property type="molecule type" value="Genomic_DNA"/>
</dbReference>